<evidence type="ECO:0000313" key="4">
    <source>
        <dbReference type="Proteomes" id="UP001341281"/>
    </source>
</evidence>
<dbReference type="SUPFAM" id="SSF63748">
    <property type="entry name" value="Tudor/PWWP/MBT"/>
    <property type="match status" value="1"/>
</dbReference>
<dbReference type="CDD" id="cd05162">
    <property type="entry name" value="PWWP"/>
    <property type="match status" value="1"/>
</dbReference>
<dbReference type="PANTHER" id="PTHR42851">
    <property type="entry name" value="ALDOLASE-RELATED"/>
    <property type="match status" value="1"/>
</dbReference>
<dbReference type="AlphaFoldDB" id="A0AAQ3UTS0"/>
<name>A0AAQ3UTS0_PASNO</name>
<evidence type="ECO:0000256" key="1">
    <source>
        <dbReference type="SAM" id="MobiDB-lite"/>
    </source>
</evidence>
<protein>
    <recommendedName>
        <fullName evidence="2">PWWP domain-containing protein</fullName>
    </recommendedName>
</protein>
<evidence type="ECO:0000259" key="2">
    <source>
        <dbReference type="PROSITE" id="PS50812"/>
    </source>
</evidence>
<keyword evidence="4" id="KW-1185">Reference proteome</keyword>
<feature type="region of interest" description="Disordered" evidence="1">
    <location>
        <begin position="376"/>
        <end position="405"/>
    </location>
</feature>
<dbReference type="Gene3D" id="2.30.30.140">
    <property type="match status" value="1"/>
</dbReference>
<feature type="compositionally biased region" description="Low complexity" evidence="1">
    <location>
        <begin position="376"/>
        <end position="385"/>
    </location>
</feature>
<dbReference type="InterPro" id="IPR053063">
    <property type="entry name" value="PWWP_domain_containing_PDP"/>
</dbReference>
<reference evidence="3 4" key="1">
    <citation type="submission" date="2024-02" db="EMBL/GenBank/DDBJ databases">
        <title>High-quality chromosome-scale genome assembly of Pensacola bahiagrass (Paspalum notatum Flugge var. saurae).</title>
        <authorList>
            <person name="Vega J.M."/>
            <person name="Podio M."/>
            <person name="Orjuela J."/>
            <person name="Siena L.A."/>
            <person name="Pessino S.C."/>
            <person name="Combes M.C."/>
            <person name="Mariac C."/>
            <person name="Albertini E."/>
            <person name="Pupilli F."/>
            <person name="Ortiz J.P.A."/>
            <person name="Leblanc O."/>
        </authorList>
    </citation>
    <scope>NUCLEOTIDE SEQUENCE [LARGE SCALE GENOMIC DNA]</scope>
    <source>
        <strain evidence="3">R1</strain>
        <tissue evidence="3">Leaf</tissue>
    </source>
</reference>
<dbReference type="PROSITE" id="PS50812">
    <property type="entry name" value="PWWP"/>
    <property type="match status" value="1"/>
</dbReference>
<dbReference type="EMBL" id="CP144754">
    <property type="protein sequence ID" value="WVZ96017.1"/>
    <property type="molecule type" value="Genomic_DNA"/>
</dbReference>
<feature type="region of interest" description="Disordered" evidence="1">
    <location>
        <begin position="289"/>
        <end position="329"/>
    </location>
</feature>
<sequence length="559" mass="58330">MASSSPAVAEGAVDAAAALPKDAAFGAGATVRRPGRLRVMHPHVAEFLRSPRRHARPASSTAAEKVPAPAAGAARYECAFEADEDGGDVAAPGRLVWGKVRHHPWWPGQVFHAADASGAALARRRPRRAALVAFFWDKTFAWNTEAALRPFRADFPRLANHGRGGTAAFAAAVDAALAEVARRVGAGLTCCCNDDATATVGTQRQVLDNAGVREGACGAPVEAAFARAALRGEALVGYVAALAAAPLAGVHRVDLAVAAAQLEALGRWRGAARGLPEYTVVHGIGGDAAAGTGRAKRRRSSTGGRGGGGKRRMSRCGAEGEEEKGNAACDGGDYEALELEDFPPPAPQQMSTKIGKLMSRAAQQMSLSPVILRGANGNSNGNNPSPAMPQPHMARCAGAGGDELPPPVNNGDHARGALYSAVVDKWRPAAGKEKEDRAHAGLVLNFSSAGVVPSASHLTTIFSRFGPVREVRAKNSTVTVVFERGVHANAAFSGTAKISSISASLISFRITHLPPAAAPVMETRRRRELDKVPAGIDTWQFIIYVAITLLSSKMHARDT</sequence>
<dbReference type="Proteomes" id="UP001341281">
    <property type="component" value="Chromosome 10"/>
</dbReference>
<dbReference type="InterPro" id="IPR000313">
    <property type="entry name" value="PWWP_dom"/>
</dbReference>
<feature type="domain" description="PWWP" evidence="2">
    <location>
        <begin position="92"/>
        <end position="154"/>
    </location>
</feature>
<dbReference type="Pfam" id="PF00855">
    <property type="entry name" value="PWWP"/>
    <property type="match status" value="1"/>
</dbReference>
<dbReference type="SMART" id="SM00293">
    <property type="entry name" value="PWWP"/>
    <property type="match status" value="1"/>
</dbReference>
<gene>
    <name evidence="3" type="ORF">U9M48_041706</name>
</gene>
<proteinExistence type="predicted"/>
<organism evidence="3 4">
    <name type="scientific">Paspalum notatum var. saurae</name>
    <dbReference type="NCBI Taxonomy" id="547442"/>
    <lineage>
        <taxon>Eukaryota</taxon>
        <taxon>Viridiplantae</taxon>
        <taxon>Streptophyta</taxon>
        <taxon>Embryophyta</taxon>
        <taxon>Tracheophyta</taxon>
        <taxon>Spermatophyta</taxon>
        <taxon>Magnoliopsida</taxon>
        <taxon>Liliopsida</taxon>
        <taxon>Poales</taxon>
        <taxon>Poaceae</taxon>
        <taxon>PACMAD clade</taxon>
        <taxon>Panicoideae</taxon>
        <taxon>Andropogonodae</taxon>
        <taxon>Paspaleae</taxon>
        <taxon>Paspalinae</taxon>
        <taxon>Paspalum</taxon>
    </lineage>
</organism>
<accession>A0AAQ3UTS0</accession>
<dbReference type="PANTHER" id="PTHR42851:SF5">
    <property type="entry name" value="OS05G0122500 PROTEIN"/>
    <property type="match status" value="1"/>
</dbReference>
<evidence type="ECO:0000313" key="3">
    <source>
        <dbReference type="EMBL" id="WVZ96017.1"/>
    </source>
</evidence>